<feature type="compositionally biased region" description="Basic and acidic residues" evidence="1">
    <location>
        <begin position="40"/>
        <end position="67"/>
    </location>
</feature>
<organism evidence="2 3">
    <name type="scientific">Sinanodonta woodiana</name>
    <name type="common">Chinese pond mussel</name>
    <name type="synonym">Anodonta woodiana</name>
    <dbReference type="NCBI Taxonomy" id="1069815"/>
    <lineage>
        <taxon>Eukaryota</taxon>
        <taxon>Metazoa</taxon>
        <taxon>Spiralia</taxon>
        <taxon>Lophotrochozoa</taxon>
        <taxon>Mollusca</taxon>
        <taxon>Bivalvia</taxon>
        <taxon>Autobranchia</taxon>
        <taxon>Heteroconchia</taxon>
        <taxon>Palaeoheterodonta</taxon>
        <taxon>Unionida</taxon>
        <taxon>Unionoidea</taxon>
        <taxon>Unionidae</taxon>
        <taxon>Unioninae</taxon>
        <taxon>Sinanodonta</taxon>
    </lineage>
</organism>
<evidence type="ECO:0000256" key="1">
    <source>
        <dbReference type="SAM" id="MobiDB-lite"/>
    </source>
</evidence>
<dbReference type="AlphaFoldDB" id="A0ABD3XH19"/>
<name>A0ABD3XH19_SINWO</name>
<sequence length="83" mass="9195">MSSEHYSALRRNGQETSNIDTVTSLTTSTQSPAWQHRHSHQPDNVDSHQSDNIDSHQPDNIDSHQSDNIDTVTSLTTSTQPPA</sequence>
<accession>A0ABD3XH19</accession>
<protein>
    <submittedName>
        <fullName evidence="2">Uncharacterized protein</fullName>
    </submittedName>
</protein>
<dbReference type="EMBL" id="JBJQND010000002">
    <property type="protein sequence ID" value="KAL3884876.1"/>
    <property type="molecule type" value="Genomic_DNA"/>
</dbReference>
<evidence type="ECO:0000313" key="3">
    <source>
        <dbReference type="Proteomes" id="UP001634394"/>
    </source>
</evidence>
<proteinExistence type="predicted"/>
<feature type="region of interest" description="Disordered" evidence="1">
    <location>
        <begin position="1"/>
        <end position="83"/>
    </location>
</feature>
<reference evidence="2 3" key="1">
    <citation type="submission" date="2024-11" db="EMBL/GenBank/DDBJ databases">
        <title>Chromosome-level genome assembly of the freshwater bivalve Anodonta woodiana.</title>
        <authorList>
            <person name="Chen X."/>
        </authorList>
    </citation>
    <scope>NUCLEOTIDE SEQUENCE [LARGE SCALE GENOMIC DNA]</scope>
    <source>
        <strain evidence="2">MN2024</strain>
        <tissue evidence="2">Gills</tissue>
    </source>
</reference>
<evidence type="ECO:0000313" key="2">
    <source>
        <dbReference type="EMBL" id="KAL3884876.1"/>
    </source>
</evidence>
<feature type="compositionally biased region" description="Polar residues" evidence="1">
    <location>
        <begin position="68"/>
        <end position="83"/>
    </location>
</feature>
<dbReference type="Proteomes" id="UP001634394">
    <property type="component" value="Unassembled WGS sequence"/>
</dbReference>
<comment type="caution">
    <text evidence="2">The sequence shown here is derived from an EMBL/GenBank/DDBJ whole genome shotgun (WGS) entry which is preliminary data.</text>
</comment>
<keyword evidence="3" id="KW-1185">Reference proteome</keyword>
<gene>
    <name evidence="2" type="ORF">ACJMK2_024976</name>
</gene>
<feature type="compositionally biased region" description="Polar residues" evidence="1">
    <location>
        <begin position="14"/>
        <end position="33"/>
    </location>
</feature>